<sequence length="204" mass="22851">MTKPGHSLALPSSLQQALEELTSALRQSAPQTDWLLGGSCSLLLQGIELEQSPRDIDLYADGAAITSLHHALQQTLTVLDAPELNETRMYRSTLGHYEANGCTVELVGDFEVRARESYYRVHVDKLLYPASVIVQVGSVSIQLMPLAHELVFNLLRDRPDRYEAIARHIQQQPEAHEALIRQLIAHNGFHPNMTQRILRLTGLE</sequence>
<dbReference type="EMBL" id="JAVDQH010000003">
    <property type="protein sequence ID" value="MDR6243220.1"/>
    <property type="molecule type" value="Genomic_DNA"/>
</dbReference>
<dbReference type="SUPFAM" id="SSF81301">
    <property type="entry name" value="Nucleotidyltransferase"/>
    <property type="match status" value="1"/>
</dbReference>
<dbReference type="Gene3D" id="3.30.460.40">
    <property type="match status" value="1"/>
</dbReference>
<evidence type="ECO:0008006" key="3">
    <source>
        <dbReference type="Google" id="ProtNLM"/>
    </source>
</evidence>
<accession>A0ABU1IVF1</accession>
<protein>
    <recommendedName>
        <fullName evidence="3">Nucleotidyl transferase AbiEii/AbiGii toxin family protein</fullName>
    </recommendedName>
</protein>
<dbReference type="Proteomes" id="UP001185028">
    <property type="component" value="Unassembled WGS sequence"/>
</dbReference>
<comment type="caution">
    <text evidence="1">The sequence shown here is derived from an EMBL/GenBank/DDBJ whole genome shotgun (WGS) entry which is preliminary data.</text>
</comment>
<name>A0ABU1IVF1_9BACL</name>
<evidence type="ECO:0000313" key="1">
    <source>
        <dbReference type="EMBL" id="MDR6243220.1"/>
    </source>
</evidence>
<dbReference type="InterPro" id="IPR043519">
    <property type="entry name" value="NT_sf"/>
</dbReference>
<proteinExistence type="predicted"/>
<gene>
    <name evidence="1" type="ORF">JOC58_001105</name>
</gene>
<reference evidence="1 2" key="1">
    <citation type="submission" date="2023-07" db="EMBL/GenBank/DDBJ databases">
        <title>Genomic Encyclopedia of Type Strains, Phase IV (KMG-IV): sequencing the most valuable type-strain genomes for metagenomic binning, comparative biology and taxonomic classification.</title>
        <authorList>
            <person name="Goeker M."/>
        </authorList>
    </citation>
    <scope>NUCLEOTIDE SEQUENCE [LARGE SCALE GENOMIC DNA]</scope>
    <source>
        <strain evidence="1 2">DSM 22170</strain>
    </source>
</reference>
<dbReference type="RefSeq" id="WP_188775287.1">
    <property type="nucleotide sequence ID" value="NZ_BMMB01000004.1"/>
</dbReference>
<keyword evidence="2" id="KW-1185">Reference proteome</keyword>
<evidence type="ECO:0000313" key="2">
    <source>
        <dbReference type="Proteomes" id="UP001185028"/>
    </source>
</evidence>
<organism evidence="1 2">
    <name type="scientific">Paenibacillus hunanensis</name>
    <dbReference type="NCBI Taxonomy" id="539262"/>
    <lineage>
        <taxon>Bacteria</taxon>
        <taxon>Bacillati</taxon>
        <taxon>Bacillota</taxon>
        <taxon>Bacilli</taxon>
        <taxon>Bacillales</taxon>
        <taxon>Paenibacillaceae</taxon>
        <taxon>Paenibacillus</taxon>
    </lineage>
</organism>